<feature type="domain" description="Calcineurin-like phosphoesterase" evidence="3">
    <location>
        <begin position="180"/>
        <end position="368"/>
    </location>
</feature>
<dbReference type="InterPro" id="IPR029052">
    <property type="entry name" value="Metallo-depent_PP-like"/>
</dbReference>
<proteinExistence type="predicted"/>
<dbReference type="PANTHER" id="PTHR22953">
    <property type="entry name" value="ACID PHOSPHATASE RELATED"/>
    <property type="match status" value="1"/>
</dbReference>
<dbReference type="InterPro" id="IPR008963">
    <property type="entry name" value="Purple_acid_Pase-like_N"/>
</dbReference>
<dbReference type="GO" id="GO:0003993">
    <property type="term" value="F:acid phosphatase activity"/>
    <property type="evidence" value="ECO:0007669"/>
    <property type="project" value="InterPro"/>
</dbReference>
<dbReference type="InterPro" id="IPR039331">
    <property type="entry name" value="PAPs-like"/>
</dbReference>
<dbReference type="InterPro" id="IPR015914">
    <property type="entry name" value="PAPs_N"/>
</dbReference>
<dbReference type="InterPro" id="IPR004843">
    <property type="entry name" value="Calcineurin-like_PHP"/>
</dbReference>
<dbReference type="SUPFAM" id="SSF56300">
    <property type="entry name" value="Metallo-dependent phosphatases"/>
    <property type="match status" value="1"/>
</dbReference>
<dbReference type="EMBL" id="QEKY01000003">
    <property type="protein sequence ID" value="PVZ13444.1"/>
    <property type="molecule type" value="Genomic_DNA"/>
</dbReference>
<dbReference type="GeneID" id="94550202"/>
<comment type="caution">
    <text evidence="5">The sequence shown here is derived from an EMBL/GenBank/DDBJ whole genome shotgun (WGS) entry which is preliminary data.</text>
</comment>
<evidence type="ECO:0000313" key="5">
    <source>
        <dbReference type="EMBL" id="PVZ13444.1"/>
    </source>
</evidence>
<sequence length="489" mass="56445">MMKKKRSNPYYRSRNRKFSRRHSRRGYSRSRRGSRRRRGWIIALVLLLALGGWGATRYRAWFVSPPESAYVVPQGIDRLTITPGEDFLTQRVVNWRCDTLLQDAWLDYRCIDSLCADTALVELPAVGQEVVTRAGRNYYYHAEINGLKAGRNYTYRVKTGSNTSPWYQFCIPDSTAATDFIYIGDVQDPGGGGTDALLHSLRSRYPRPDFLALGGDQIEGATDYYWNVWYQAIGDWTATVPVVAATGNHEYIKGLNRTLDSRWVPQYNYPDNGPKGFSRRSYFIDFPHMRLIVMDSNDIQWPASIVKHRSWLKDALDTAVQPWKIVMFHHGVYSVRQGRMNPVMRYCFRSILEEGGADMVLQGHDHAYSRISTKSENGEKTTPVYIISSASPKHYRNGFSDVHDRIGSGLFLYQTLHVTPTELRYRSTTFDNNPYDDLLLRKINGKTVVQDNAKDWGEIFAFDAFPDTKKGHKKRDRYHEEVLKRRSKL</sequence>
<name>A0A2U1FMQ1_9PORP</name>
<dbReference type="AlphaFoldDB" id="A0A2U1FMQ1"/>
<dbReference type="Pfam" id="PF16656">
    <property type="entry name" value="Pur_ac_phosph_N"/>
    <property type="match status" value="1"/>
</dbReference>
<accession>A0A2U1FMQ1</accession>
<dbReference type="GO" id="GO:0046872">
    <property type="term" value="F:metal ion binding"/>
    <property type="evidence" value="ECO:0007669"/>
    <property type="project" value="InterPro"/>
</dbReference>
<dbReference type="SUPFAM" id="SSF49363">
    <property type="entry name" value="Purple acid phosphatase, N-terminal domain"/>
    <property type="match status" value="1"/>
</dbReference>
<organism evidence="5 6">
    <name type="scientific">Porphyromonas loveana</name>
    <dbReference type="NCBI Taxonomy" id="1884669"/>
    <lineage>
        <taxon>Bacteria</taxon>
        <taxon>Pseudomonadati</taxon>
        <taxon>Bacteroidota</taxon>
        <taxon>Bacteroidia</taxon>
        <taxon>Bacteroidales</taxon>
        <taxon>Porphyromonadaceae</taxon>
        <taxon>Porphyromonas</taxon>
    </lineage>
</organism>
<evidence type="ECO:0000259" key="3">
    <source>
        <dbReference type="Pfam" id="PF00149"/>
    </source>
</evidence>
<evidence type="ECO:0000256" key="1">
    <source>
        <dbReference type="ARBA" id="ARBA00022729"/>
    </source>
</evidence>
<dbReference type="Pfam" id="PF00149">
    <property type="entry name" value="Metallophos"/>
    <property type="match status" value="1"/>
</dbReference>
<dbReference type="PANTHER" id="PTHR22953:SF153">
    <property type="entry name" value="PURPLE ACID PHOSPHATASE"/>
    <property type="match status" value="1"/>
</dbReference>
<feature type="domain" description="Purple acid phosphatase N-terminal" evidence="4">
    <location>
        <begin position="78"/>
        <end position="169"/>
    </location>
</feature>
<evidence type="ECO:0000256" key="2">
    <source>
        <dbReference type="SAM" id="MobiDB-lite"/>
    </source>
</evidence>
<feature type="compositionally biased region" description="Basic and acidic residues" evidence="2">
    <location>
        <begin position="477"/>
        <end position="489"/>
    </location>
</feature>
<gene>
    <name evidence="5" type="ORF">C7382_103141</name>
</gene>
<dbReference type="RefSeq" id="WP_243405634.1">
    <property type="nucleotide sequence ID" value="NZ_JBGXZY010000080.1"/>
</dbReference>
<feature type="region of interest" description="Disordered" evidence="2">
    <location>
        <begin position="1"/>
        <end position="31"/>
    </location>
</feature>
<keyword evidence="6" id="KW-1185">Reference proteome</keyword>
<keyword evidence="1" id="KW-0732">Signal</keyword>
<dbReference type="Proteomes" id="UP000245462">
    <property type="component" value="Unassembled WGS sequence"/>
</dbReference>
<evidence type="ECO:0000259" key="4">
    <source>
        <dbReference type="Pfam" id="PF16656"/>
    </source>
</evidence>
<dbReference type="Gene3D" id="3.60.21.10">
    <property type="match status" value="1"/>
</dbReference>
<evidence type="ECO:0000313" key="6">
    <source>
        <dbReference type="Proteomes" id="UP000245462"/>
    </source>
</evidence>
<protein>
    <submittedName>
        <fullName evidence="5">Purple acid phosphatase-like protein</fullName>
    </submittedName>
</protein>
<feature type="region of interest" description="Disordered" evidence="2">
    <location>
        <begin position="469"/>
        <end position="489"/>
    </location>
</feature>
<reference evidence="5 6" key="1">
    <citation type="submission" date="2018-04" db="EMBL/GenBank/DDBJ databases">
        <title>Genomic Encyclopedia of Type Strains, Phase IV (KMG-IV): sequencing the most valuable type-strain genomes for metagenomic binning, comparative biology and taxonomic classification.</title>
        <authorList>
            <person name="Goeker M."/>
        </authorList>
    </citation>
    <scope>NUCLEOTIDE SEQUENCE [LARGE SCALE GENOMIC DNA]</scope>
    <source>
        <strain evidence="5 6">DSM 28520</strain>
    </source>
</reference>